<evidence type="ECO:0000259" key="5">
    <source>
        <dbReference type="Pfam" id="PF25965"/>
    </source>
</evidence>
<keyword evidence="2" id="KW-0472">Membrane</keyword>
<feature type="domain" description="ALG44 barrel-sandwich hybrid" evidence="4">
    <location>
        <begin position="196"/>
        <end position="290"/>
    </location>
</feature>
<dbReference type="Gene3D" id="2.40.50.100">
    <property type="match status" value="1"/>
</dbReference>
<evidence type="ECO:0000313" key="6">
    <source>
        <dbReference type="EMBL" id="OEE59381.1"/>
    </source>
</evidence>
<evidence type="ECO:0000256" key="1">
    <source>
        <dbReference type="ARBA" id="ARBA00004196"/>
    </source>
</evidence>
<keyword evidence="2" id="KW-0812">Transmembrane</keyword>
<dbReference type="Gene3D" id="2.40.10.220">
    <property type="entry name" value="predicted glycosyltransferase like domains"/>
    <property type="match status" value="1"/>
</dbReference>
<dbReference type="InterPro" id="IPR050739">
    <property type="entry name" value="MFP"/>
</dbReference>
<comment type="caution">
    <text evidence="6">The sequence shown here is derived from an EMBL/GenBank/DDBJ whole genome shotgun (WGS) entry which is preliminary data.</text>
</comment>
<proteinExistence type="predicted"/>
<dbReference type="RefSeq" id="WP_016961779.1">
    <property type="nucleotide sequence ID" value="NZ_AJWN02000085.1"/>
</dbReference>
<dbReference type="AlphaFoldDB" id="A0A1E5C1P1"/>
<dbReference type="PANTHER" id="PTHR30386:SF19">
    <property type="entry name" value="MULTIDRUG EXPORT PROTEIN EMRA-RELATED"/>
    <property type="match status" value="1"/>
</dbReference>
<feature type="domain" description="ALG44 beta-barrel" evidence="5">
    <location>
        <begin position="293"/>
        <end position="367"/>
    </location>
</feature>
<dbReference type="InterPro" id="IPR058835">
    <property type="entry name" value="BSH_ALG44"/>
</dbReference>
<reference evidence="6 7" key="1">
    <citation type="journal article" date="2012" name="Science">
        <title>Ecological populations of bacteria act as socially cohesive units of antibiotic production and resistance.</title>
        <authorList>
            <person name="Cordero O.X."/>
            <person name="Wildschutte H."/>
            <person name="Kirkup B."/>
            <person name="Proehl S."/>
            <person name="Ngo L."/>
            <person name="Hussain F."/>
            <person name="Le Roux F."/>
            <person name="Mincer T."/>
            <person name="Polz M.F."/>
        </authorList>
    </citation>
    <scope>NUCLEOTIDE SEQUENCE [LARGE SCALE GENOMIC DNA]</scope>
    <source>
        <strain evidence="6 7">FF-454</strain>
    </source>
</reference>
<dbReference type="Pfam" id="PF25964">
    <property type="entry name" value="BSH_ALG44"/>
    <property type="match status" value="1"/>
</dbReference>
<sequence>MAVDQPELVHETEVQRRHARVRIPASIILDNSNEKTFELDNLSASGFGVADQEANFLPDQIYSGRLNFDFLDFSFNVPVRFSVVNDIGNGRIGCEFQDLGRREISTIRLIITKYLSGEVIQAGDLLSTINRDNYAKPRKSTVQSSLSGADKLKGIFGTLLFFMIGLTAFTYVAVNLYNVYLVDNSTAAQVTLPYDQIYMPREGRVFSQVQPGQEVKAGDVIATIESPLYDLMEPMLLRKDLSTERLTEVLQQKMYVDIESPCNCRVFERLFTEGQFVSKSKPMFSLSPKDSQPLIQASFPYESIEAVDLGQQLDFTLAGSDSVQQGSVTNIEMFINDTGAGFVTVELTPDNRIEDKRLKQPVLVSTHQINVSELLTKAFSWAGE</sequence>
<evidence type="ECO:0000259" key="3">
    <source>
        <dbReference type="Pfam" id="PF07238"/>
    </source>
</evidence>
<dbReference type="PANTHER" id="PTHR30386">
    <property type="entry name" value="MEMBRANE FUSION SUBUNIT OF EMRAB-TOLC MULTIDRUG EFFLUX PUMP"/>
    <property type="match status" value="1"/>
</dbReference>
<dbReference type="InterPro" id="IPR009875">
    <property type="entry name" value="PilZ_domain"/>
</dbReference>
<gene>
    <name evidence="6" type="ORF">A1OK_14055</name>
</gene>
<accession>A0A1E5C1P1</accession>
<dbReference type="CDD" id="cd06850">
    <property type="entry name" value="biotinyl_domain"/>
    <property type="match status" value="1"/>
</dbReference>
<dbReference type="InterPro" id="IPR058834">
    <property type="entry name" value="Beta-barrel_ALG44"/>
</dbReference>
<dbReference type="Proteomes" id="UP000095039">
    <property type="component" value="Unassembled WGS sequence"/>
</dbReference>
<keyword evidence="2" id="KW-1133">Transmembrane helix</keyword>
<evidence type="ECO:0000256" key="2">
    <source>
        <dbReference type="SAM" id="Phobius"/>
    </source>
</evidence>
<dbReference type="EMBL" id="AJWN02000085">
    <property type="protein sequence ID" value="OEE59381.1"/>
    <property type="molecule type" value="Genomic_DNA"/>
</dbReference>
<name>A0A1E5C1P1_9GAMM</name>
<dbReference type="GO" id="GO:0030313">
    <property type="term" value="C:cell envelope"/>
    <property type="evidence" value="ECO:0007669"/>
    <property type="project" value="UniProtKB-SubCell"/>
</dbReference>
<dbReference type="Pfam" id="PF25965">
    <property type="entry name" value="Beta-barrel_ALG44"/>
    <property type="match status" value="1"/>
</dbReference>
<evidence type="ECO:0000313" key="7">
    <source>
        <dbReference type="Proteomes" id="UP000095039"/>
    </source>
</evidence>
<feature type="transmembrane region" description="Helical" evidence="2">
    <location>
        <begin position="154"/>
        <end position="174"/>
    </location>
</feature>
<keyword evidence="7" id="KW-1185">Reference proteome</keyword>
<organism evidence="6 7">
    <name type="scientific">Enterovibrio norvegicus FF-454</name>
    <dbReference type="NCBI Taxonomy" id="1185651"/>
    <lineage>
        <taxon>Bacteria</taxon>
        <taxon>Pseudomonadati</taxon>
        <taxon>Pseudomonadota</taxon>
        <taxon>Gammaproteobacteria</taxon>
        <taxon>Vibrionales</taxon>
        <taxon>Vibrionaceae</taxon>
        <taxon>Enterovibrio</taxon>
    </lineage>
</organism>
<dbReference type="Pfam" id="PF07238">
    <property type="entry name" value="PilZ"/>
    <property type="match status" value="1"/>
</dbReference>
<feature type="domain" description="PilZ" evidence="3">
    <location>
        <begin position="15"/>
        <end position="110"/>
    </location>
</feature>
<protein>
    <submittedName>
        <fullName evidence="6">Uncharacterized protein</fullName>
    </submittedName>
</protein>
<dbReference type="SUPFAM" id="SSF141371">
    <property type="entry name" value="PilZ domain-like"/>
    <property type="match status" value="1"/>
</dbReference>
<evidence type="ECO:0000259" key="4">
    <source>
        <dbReference type="Pfam" id="PF25964"/>
    </source>
</evidence>
<dbReference type="GO" id="GO:0035438">
    <property type="term" value="F:cyclic-di-GMP binding"/>
    <property type="evidence" value="ECO:0007669"/>
    <property type="project" value="InterPro"/>
</dbReference>
<comment type="subcellular location">
    <subcellularLocation>
        <location evidence="1">Cell envelope</location>
    </subcellularLocation>
</comment>